<evidence type="ECO:0000313" key="2">
    <source>
        <dbReference type="EMBL" id="KAF1980695.1"/>
    </source>
</evidence>
<proteinExistence type="predicted"/>
<sequence>MPLHVSKEKQVRKGQPTSSLPRPLAPADPPLGISALGPLSSSCPLLAFRIAHSIPCIIEHSVQRSAGRPRVVQDQGKTTKSSKLFISSLVLRLDDFLTVDVRGVVCLFSEAGWREWKRFWTWEDLDDGISWQWFPLRSAGAWRNADVTSEF</sequence>
<name>A0A6G1GIB8_9PEZI</name>
<reference evidence="2" key="1">
    <citation type="journal article" date="2020" name="Stud. Mycol.">
        <title>101 Dothideomycetes genomes: a test case for predicting lifestyles and emergence of pathogens.</title>
        <authorList>
            <person name="Haridas S."/>
            <person name="Albert R."/>
            <person name="Binder M."/>
            <person name="Bloem J."/>
            <person name="Labutti K."/>
            <person name="Salamov A."/>
            <person name="Andreopoulos B."/>
            <person name="Baker S."/>
            <person name="Barry K."/>
            <person name="Bills G."/>
            <person name="Bluhm B."/>
            <person name="Cannon C."/>
            <person name="Castanera R."/>
            <person name="Culley D."/>
            <person name="Daum C."/>
            <person name="Ezra D."/>
            <person name="Gonzalez J."/>
            <person name="Henrissat B."/>
            <person name="Kuo A."/>
            <person name="Liang C."/>
            <person name="Lipzen A."/>
            <person name="Lutzoni F."/>
            <person name="Magnuson J."/>
            <person name="Mondo S."/>
            <person name="Nolan M."/>
            <person name="Ohm R."/>
            <person name="Pangilinan J."/>
            <person name="Park H.-J."/>
            <person name="Ramirez L."/>
            <person name="Alfaro M."/>
            <person name="Sun H."/>
            <person name="Tritt A."/>
            <person name="Yoshinaga Y."/>
            <person name="Zwiers L.-H."/>
            <person name="Turgeon B."/>
            <person name="Goodwin S."/>
            <person name="Spatafora J."/>
            <person name="Crous P."/>
            <person name="Grigoriev I."/>
        </authorList>
    </citation>
    <scope>NUCLEOTIDE SEQUENCE</scope>
    <source>
        <strain evidence="2">CBS 113979</strain>
    </source>
</reference>
<feature type="region of interest" description="Disordered" evidence="1">
    <location>
        <begin position="1"/>
        <end position="25"/>
    </location>
</feature>
<evidence type="ECO:0000313" key="3">
    <source>
        <dbReference type="Proteomes" id="UP000800041"/>
    </source>
</evidence>
<dbReference type="EMBL" id="ML977227">
    <property type="protein sequence ID" value="KAF1980695.1"/>
    <property type="molecule type" value="Genomic_DNA"/>
</dbReference>
<organism evidence="2 3">
    <name type="scientific">Aulographum hederae CBS 113979</name>
    <dbReference type="NCBI Taxonomy" id="1176131"/>
    <lineage>
        <taxon>Eukaryota</taxon>
        <taxon>Fungi</taxon>
        <taxon>Dikarya</taxon>
        <taxon>Ascomycota</taxon>
        <taxon>Pezizomycotina</taxon>
        <taxon>Dothideomycetes</taxon>
        <taxon>Pleosporomycetidae</taxon>
        <taxon>Aulographales</taxon>
        <taxon>Aulographaceae</taxon>
    </lineage>
</organism>
<keyword evidence="3" id="KW-1185">Reference proteome</keyword>
<evidence type="ECO:0000256" key="1">
    <source>
        <dbReference type="SAM" id="MobiDB-lite"/>
    </source>
</evidence>
<gene>
    <name evidence="2" type="ORF">K402DRAFT_399207</name>
</gene>
<accession>A0A6G1GIB8</accession>
<protein>
    <submittedName>
        <fullName evidence="2">Uncharacterized protein</fullName>
    </submittedName>
</protein>
<dbReference type="AlphaFoldDB" id="A0A6G1GIB8"/>
<dbReference type="Proteomes" id="UP000800041">
    <property type="component" value="Unassembled WGS sequence"/>
</dbReference>
<feature type="compositionally biased region" description="Basic and acidic residues" evidence="1">
    <location>
        <begin position="1"/>
        <end position="11"/>
    </location>
</feature>